<gene>
    <name evidence="2" type="ORF">GN958_ATG06063</name>
</gene>
<feature type="region of interest" description="Disordered" evidence="1">
    <location>
        <begin position="81"/>
        <end position="112"/>
    </location>
</feature>
<evidence type="ECO:0000313" key="3">
    <source>
        <dbReference type="Proteomes" id="UP000704712"/>
    </source>
</evidence>
<feature type="compositionally biased region" description="Basic and acidic residues" evidence="1">
    <location>
        <begin position="29"/>
        <end position="42"/>
    </location>
</feature>
<feature type="compositionally biased region" description="Polar residues" evidence="1">
    <location>
        <begin position="1"/>
        <end position="11"/>
    </location>
</feature>
<proteinExistence type="predicted"/>
<accession>A0A8S9UYA4</accession>
<evidence type="ECO:0000256" key="1">
    <source>
        <dbReference type="SAM" id="MobiDB-lite"/>
    </source>
</evidence>
<sequence>MSPTGRTSAPTSEDFDTTRGDVEDLNEEADARGADAFEDAREEIRIGFPDDLRFNPSDQATMEQHDQLQLIRQLQADLAAMKTQLAPKAPSMSDTSMESAPPSPKKPKIKDVRCSNFKGNEVYPGLGAGFENFIHEFEHAIRT</sequence>
<protein>
    <submittedName>
        <fullName evidence="2">Uncharacterized protein</fullName>
    </submittedName>
</protein>
<feature type="region of interest" description="Disordered" evidence="1">
    <location>
        <begin position="1"/>
        <end position="42"/>
    </location>
</feature>
<dbReference type="Proteomes" id="UP000704712">
    <property type="component" value="Unassembled WGS sequence"/>
</dbReference>
<dbReference type="AlphaFoldDB" id="A0A8S9UYA4"/>
<reference evidence="2" key="1">
    <citation type="submission" date="2020-03" db="EMBL/GenBank/DDBJ databases">
        <title>Hybrid Assembly of Korean Phytophthora infestans isolates.</title>
        <authorList>
            <person name="Prokchorchik M."/>
            <person name="Lee Y."/>
            <person name="Seo J."/>
            <person name="Cho J.-H."/>
            <person name="Park Y.-E."/>
            <person name="Jang D.-C."/>
            <person name="Im J.-S."/>
            <person name="Choi J.-G."/>
            <person name="Park H.-J."/>
            <person name="Lee G.-B."/>
            <person name="Lee Y.-G."/>
            <person name="Hong S.-Y."/>
            <person name="Cho K."/>
            <person name="Sohn K.H."/>
        </authorList>
    </citation>
    <scope>NUCLEOTIDE SEQUENCE</scope>
    <source>
        <strain evidence="2">KR_2_A2</strain>
    </source>
</reference>
<organism evidence="2 3">
    <name type="scientific">Phytophthora infestans</name>
    <name type="common">Potato late blight agent</name>
    <name type="synonym">Botrytis infestans</name>
    <dbReference type="NCBI Taxonomy" id="4787"/>
    <lineage>
        <taxon>Eukaryota</taxon>
        <taxon>Sar</taxon>
        <taxon>Stramenopiles</taxon>
        <taxon>Oomycota</taxon>
        <taxon>Peronosporomycetes</taxon>
        <taxon>Peronosporales</taxon>
        <taxon>Peronosporaceae</taxon>
        <taxon>Phytophthora</taxon>
    </lineage>
</organism>
<dbReference type="EMBL" id="JAACNO010000804">
    <property type="protein sequence ID" value="KAF4144757.1"/>
    <property type="molecule type" value="Genomic_DNA"/>
</dbReference>
<evidence type="ECO:0000313" key="2">
    <source>
        <dbReference type="EMBL" id="KAF4144757.1"/>
    </source>
</evidence>
<name>A0A8S9UYA4_PHYIN</name>
<feature type="region of interest" description="Disordered" evidence="1">
    <location>
        <begin position="47"/>
        <end position="66"/>
    </location>
</feature>
<comment type="caution">
    <text evidence="2">The sequence shown here is derived from an EMBL/GenBank/DDBJ whole genome shotgun (WGS) entry which is preliminary data.</text>
</comment>